<name>A0ABR7YS97_9SPHI</name>
<accession>A0ABR7YS97</accession>
<dbReference type="RefSeq" id="WP_190995125.1">
    <property type="nucleotide sequence ID" value="NZ_JACOIK010000011.1"/>
</dbReference>
<keyword evidence="2" id="KW-1185">Reference proteome</keyword>
<evidence type="ECO:0000313" key="2">
    <source>
        <dbReference type="Proteomes" id="UP000602759"/>
    </source>
</evidence>
<organism evidence="1 2">
    <name type="scientific">Sphingobacterium micropteri</name>
    <dbReference type="NCBI Taxonomy" id="2763501"/>
    <lineage>
        <taxon>Bacteria</taxon>
        <taxon>Pseudomonadati</taxon>
        <taxon>Bacteroidota</taxon>
        <taxon>Sphingobacteriia</taxon>
        <taxon>Sphingobacteriales</taxon>
        <taxon>Sphingobacteriaceae</taxon>
        <taxon>Sphingobacterium</taxon>
    </lineage>
</organism>
<comment type="caution">
    <text evidence="1">The sequence shown here is derived from an EMBL/GenBank/DDBJ whole genome shotgun (WGS) entry which is preliminary data.</text>
</comment>
<proteinExistence type="predicted"/>
<dbReference type="PROSITE" id="PS51257">
    <property type="entry name" value="PROKAR_LIPOPROTEIN"/>
    <property type="match status" value="1"/>
</dbReference>
<dbReference type="EMBL" id="JACOIK010000011">
    <property type="protein sequence ID" value="MBD1434208.1"/>
    <property type="molecule type" value="Genomic_DNA"/>
</dbReference>
<gene>
    <name evidence="1" type="ORF">H8B06_15345</name>
</gene>
<sequence>MKKTTFLLFATLLLLSCKSDKEYPYEYWSRLSEEKYKEIIALTESVTCTDIEEFEIHGNFLVHASIKTRFDRLMEELNHMDISEGPCQ</sequence>
<protein>
    <submittedName>
        <fullName evidence="1">Uncharacterized protein</fullName>
    </submittedName>
</protein>
<dbReference type="Proteomes" id="UP000602759">
    <property type="component" value="Unassembled WGS sequence"/>
</dbReference>
<reference evidence="1 2" key="1">
    <citation type="submission" date="2020-08" db="EMBL/GenBank/DDBJ databases">
        <title>Sphingobacterium sp. DN00404 isolated from aquaculture water.</title>
        <authorList>
            <person name="Zhang M."/>
        </authorList>
    </citation>
    <scope>NUCLEOTIDE SEQUENCE [LARGE SCALE GENOMIC DNA]</scope>
    <source>
        <strain evidence="1 2">DN00404</strain>
    </source>
</reference>
<evidence type="ECO:0000313" key="1">
    <source>
        <dbReference type="EMBL" id="MBD1434208.1"/>
    </source>
</evidence>